<organism evidence="1 2">
    <name type="scientific">Fusarium solani subsp. cucurbitae</name>
    <name type="common">Neocosmosporum cucurbitae</name>
    <dbReference type="NCBI Taxonomy" id="2747967"/>
    <lineage>
        <taxon>Eukaryota</taxon>
        <taxon>Fungi</taxon>
        <taxon>Dikarya</taxon>
        <taxon>Ascomycota</taxon>
        <taxon>Pezizomycotina</taxon>
        <taxon>Sordariomycetes</taxon>
        <taxon>Hypocreomycetidae</taxon>
        <taxon>Hypocreales</taxon>
        <taxon>Nectriaceae</taxon>
        <taxon>Fusarium</taxon>
        <taxon>Fusarium solani species complex</taxon>
    </lineage>
</organism>
<keyword evidence="2" id="KW-1185">Reference proteome</keyword>
<name>A0ACD3ZMQ7_FUSSC</name>
<evidence type="ECO:0000313" key="1">
    <source>
        <dbReference type="EMBL" id="UPL02483.1"/>
    </source>
</evidence>
<protein>
    <submittedName>
        <fullName evidence="1">Uncharacterized protein</fullName>
    </submittedName>
</protein>
<proteinExistence type="predicted"/>
<reference evidence="1" key="1">
    <citation type="submission" date="2021-11" db="EMBL/GenBank/DDBJ databases">
        <title>Fusarium solani-melongenae Genome sequencing and assembly.</title>
        <authorList>
            <person name="Xie S."/>
            <person name="Huang L."/>
            <person name="Zhang X."/>
        </authorList>
    </citation>
    <scope>NUCLEOTIDE SEQUENCE</scope>
    <source>
        <strain evidence="1">CRI 24-3</strain>
    </source>
</reference>
<dbReference type="EMBL" id="CP090039">
    <property type="protein sequence ID" value="UPL02483.1"/>
    <property type="molecule type" value="Genomic_DNA"/>
</dbReference>
<accession>A0ACD3ZMQ7</accession>
<sequence length="352" mass="39757">MQTLTAKLDAAYRNIDAAVQRIEKVAEMMERQARTLYDRTIYNHLLALEVSKQESATLPCNTLPVAENRRFYGRQDILKELDRYLQPADTTTPLSSLALYGLSGIGKTQTALAYAYQKLDDLDAVFWIPAENEYSIQQGFSKVTVDALQLEKARPRAHQKNMILLLIFDNVDQHDVLDNCWPASQHGAVLVTTRDVLVATLPIDTGRERRARADGELEAAQGVTKQLGGLLLALNQMAALINARNYYIKDFGALYSKNEQRLHKQRKNGWKYIGYQHGLDTMQEIPFSNLRDGARAYLGVLSFFSPGSVLSEIFTAKEVGALPPLLSFYEDEFRWVTNFYRGNGMLADKIKP</sequence>
<gene>
    <name evidence="1" type="ORF">LCI18_013417</name>
</gene>
<evidence type="ECO:0000313" key="2">
    <source>
        <dbReference type="Proteomes" id="UP000830768"/>
    </source>
</evidence>
<dbReference type="Proteomes" id="UP000830768">
    <property type="component" value="Chromosome 11"/>
</dbReference>